<proteinExistence type="predicted"/>
<gene>
    <name evidence="2" type="ORF">CONCODRAFT_77844</name>
</gene>
<keyword evidence="3" id="KW-1185">Reference proteome</keyword>
<evidence type="ECO:0000313" key="2">
    <source>
        <dbReference type="EMBL" id="KXN72328.1"/>
    </source>
</evidence>
<dbReference type="AlphaFoldDB" id="A0A137PBE1"/>
<dbReference type="EMBL" id="KQ964455">
    <property type="protein sequence ID" value="KXN72328.1"/>
    <property type="molecule type" value="Genomic_DNA"/>
</dbReference>
<keyword evidence="1" id="KW-1133">Transmembrane helix</keyword>
<sequence>MTVLKCKDCEYTHNWKFKNPKLCTNKAEAEYYKTYSDCLLNYININQEELKKRVNCTRSCNRFDNFENFDYNNFNKYYFTLKYSNCSYGCYKDIAKDIVEFEPKVTTFINISEGNKKSNTLSKFDSLSRYSAITLMILLALTIN</sequence>
<evidence type="ECO:0000256" key="1">
    <source>
        <dbReference type="SAM" id="Phobius"/>
    </source>
</evidence>
<organism evidence="2 3">
    <name type="scientific">Conidiobolus coronatus (strain ATCC 28846 / CBS 209.66 / NRRL 28638)</name>
    <name type="common">Delacroixia coronata</name>
    <dbReference type="NCBI Taxonomy" id="796925"/>
    <lineage>
        <taxon>Eukaryota</taxon>
        <taxon>Fungi</taxon>
        <taxon>Fungi incertae sedis</taxon>
        <taxon>Zoopagomycota</taxon>
        <taxon>Entomophthoromycotina</taxon>
        <taxon>Entomophthoromycetes</taxon>
        <taxon>Entomophthorales</taxon>
        <taxon>Ancylistaceae</taxon>
        <taxon>Conidiobolus</taxon>
    </lineage>
</organism>
<protein>
    <submittedName>
        <fullName evidence="2">Uncharacterized protein</fullName>
    </submittedName>
</protein>
<evidence type="ECO:0000313" key="3">
    <source>
        <dbReference type="Proteomes" id="UP000070444"/>
    </source>
</evidence>
<keyword evidence="1" id="KW-0812">Transmembrane</keyword>
<accession>A0A137PBE1</accession>
<keyword evidence="1" id="KW-0472">Membrane</keyword>
<feature type="transmembrane region" description="Helical" evidence="1">
    <location>
        <begin position="127"/>
        <end position="143"/>
    </location>
</feature>
<dbReference type="Proteomes" id="UP000070444">
    <property type="component" value="Unassembled WGS sequence"/>
</dbReference>
<name>A0A137PBE1_CONC2</name>
<reference evidence="2 3" key="1">
    <citation type="journal article" date="2015" name="Genome Biol. Evol.">
        <title>Phylogenomic analyses indicate that early fungi evolved digesting cell walls of algal ancestors of land plants.</title>
        <authorList>
            <person name="Chang Y."/>
            <person name="Wang S."/>
            <person name="Sekimoto S."/>
            <person name="Aerts A.L."/>
            <person name="Choi C."/>
            <person name="Clum A."/>
            <person name="LaButti K.M."/>
            <person name="Lindquist E.A."/>
            <person name="Yee Ngan C."/>
            <person name="Ohm R.A."/>
            <person name="Salamov A.A."/>
            <person name="Grigoriev I.V."/>
            <person name="Spatafora J.W."/>
            <person name="Berbee M.L."/>
        </authorList>
    </citation>
    <scope>NUCLEOTIDE SEQUENCE [LARGE SCALE GENOMIC DNA]</scope>
    <source>
        <strain evidence="2 3">NRRL 28638</strain>
    </source>
</reference>